<dbReference type="InterPro" id="IPR018480">
    <property type="entry name" value="PNAcMuramoyl-5peptid_Trfase_CS"/>
</dbReference>
<evidence type="ECO:0000256" key="2">
    <source>
        <dbReference type="ARBA" id="ARBA00005583"/>
    </source>
</evidence>
<feature type="transmembrane region" description="Helical" evidence="7">
    <location>
        <begin position="12"/>
        <end position="35"/>
    </location>
</feature>
<comment type="subcellular location">
    <subcellularLocation>
        <location evidence="7">Cell membrane</location>
        <topology evidence="7">Multi-pass membrane protein</topology>
    </subcellularLocation>
    <subcellularLocation>
        <location evidence="1">Membrane</location>
        <topology evidence="1">Multi-pass membrane protein</topology>
    </subcellularLocation>
</comment>
<feature type="binding site" evidence="9">
    <location>
        <position position="240"/>
    </location>
    <ligand>
        <name>Mg(2+)</name>
        <dbReference type="ChEBI" id="CHEBI:18420"/>
    </ligand>
</feature>
<dbReference type="Pfam" id="PF10555">
    <property type="entry name" value="MraY_sig1"/>
    <property type="match status" value="1"/>
</dbReference>
<keyword evidence="7 9" id="KW-0460">Magnesium</keyword>
<comment type="function">
    <text evidence="7">Catalyzes the initial step of the lipid cycle reactions in the biosynthesis of the cell wall peptidoglycan: transfers peptidoglycan precursor phospho-MurNAc-pentapeptide from UDP-MurNAc-pentapeptide onto the lipid carrier undecaprenyl phosphate, yielding undecaprenyl-pyrophosphoryl-MurNAc-pentapeptide, known as lipid I.</text>
</comment>
<dbReference type="GO" id="GO:0008360">
    <property type="term" value="P:regulation of cell shape"/>
    <property type="evidence" value="ECO:0007669"/>
    <property type="project" value="UniProtKB-KW"/>
</dbReference>
<accession>A0A9Y2AL46</accession>
<feature type="transmembrane region" description="Helical" evidence="7">
    <location>
        <begin position="125"/>
        <end position="142"/>
    </location>
</feature>
<dbReference type="InterPro" id="IPR000715">
    <property type="entry name" value="Glycosyl_transferase_4"/>
</dbReference>
<feature type="transmembrane region" description="Helical" evidence="7">
    <location>
        <begin position="89"/>
        <end position="113"/>
    </location>
</feature>
<name>A0A9Y2AL46_9FIRM</name>
<keyword evidence="6 7" id="KW-0472">Membrane</keyword>
<keyword evidence="7" id="KW-1003">Cell membrane</keyword>
<gene>
    <name evidence="7 10" type="primary">mraY</name>
    <name evidence="10" type="ORF">P3F81_05050</name>
</gene>
<dbReference type="InterPro" id="IPR003524">
    <property type="entry name" value="PNAcMuramoyl-5peptid_Trfase"/>
</dbReference>
<dbReference type="HAMAP" id="MF_00038">
    <property type="entry name" value="MraY"/>
    <property type="match status" value="1"/>
</dbReference>
<dbReference type="GO" id="GO:0008963">
    <property type="term" value="F:phospho-N-acetylmuramoyl-pentapeptide-transferase activity"/>
    <property type="evidence" value="ECO:0007669"/>
    <property type="project" value="UniProtKB-UniRule"/>
</dbReference>
<feature type="transmembrane region" description="Helical" evidence="7">
    <location>
        <begin position="60"/>
        <end position="83"/>
    </location>
</feature>
<comment type="pathway">
    <text evidence="7">Cell wall biogenesis; peptidoglycan biosynthesis.</text>
</comment>
<dbReference type="CDD" id="cd06852">
    <property type="entry name" value="GT_MraY"/>
    <property type="match status" value="1"/>
</dbReference>
<keyword evidence="7" id="KW-0133">Cell shape</keyword>
<proteinExistence type="inferred from homology"/>
<evidence type="ECO:0000256" key="3">
    <source>
        <dbReference type="ARBA" id="ARBA00022679"/>
    </source>
</evidence>
<feature type="transmembrane region" description="Helical" evidence="7">
    <location>
        <begin position="162"/>
        <end position="181"/>
    </location>
</feature>
<feature type="transmembrane region" description="Helical" evidence="7">
    <location>
        <begin position="311"/>
        <end position="331"/>
    </location>
</feature>
<keyword evidence="7" id="KW-0961">Cell wall biogenesis/degradation</keyword>
<dbReference type="EMBL" id="CP120678">
    <property type="protein sequence ID" value="WIW71670.1"/>
    <property type="molecule type" value="Genomic_DNA"/>
</dbReference>
<feature type="transmembrane region" description="Helical" evidence="7">
    <location>
        <begin position="236"/>
        <end position="255"/>
    </location>
</feature>
<evidence type="ECO:0000313" key="11">
    <source>
        <dbReference type="Proteomes" id="UP001243623"/>
    </source>
</evidence>
<evidence type="ECO:0000256" key="1">
    <source>
        <dbReference type="ARBA" id="ARBA00004141"/>
    </source>
</evidence>
<evidence type="ECO:0000256" key="9">
    <source>
        <dbReference type="PIRSR" id="PIRSR600715-1"/>
    </source>
</evidence>
<dbReference type="GO" id="GO:0005886">
    <property type="term" value="C:plasma membrane"/>
    <property type="evidence" value="ECO:0007669"/>
    <property type="project" value="UniProtKB-SubCell"/>
</dbReference>
<dbReference type="AlphaFoldDB" id="A0A9Y2AL46"/>
<keyword evidence="7" id="KW-0573">Peptidoglycan synthesis</keyword>
<dbReference type="PANTHER" id="PTHR22926:SF5">
    <property type="entry name" value="PHOSPHO-N-ACETYLMURAMOYL-PENTAPEPTIDE-TRANSFERASE HOMOLOG"/>
    <property type="match status" value="1"/>
</dbReference>
<feature type="transmembrane region" description="Helical" evidence="7">
    <location>
        <begin position="212"/>
        <end position="229"/>
    </location>
</feature>
<dbReference type="GO" id="GO:0009252">
    <property type="term" value="P:peptidoglycan biosynthetic process"/>
    <property type="evidence" value="ECO:0007669"/>
    <property type="project" value="UniProtKB-UniRule"/>
</dbReference>
<feature type="binding site" evidence="9">
    <location>
        <position position="180"/>
    </location>
    <ligand>
        <name>Mg(2+)</name>
        <dbReference type="ChEBI" id="CHEBI:18420"/>
    </ligand>
</feature>
<comment type="similarity">
    <text evidence="2 7">Belongs to the glycosyltransferase 4 family. MraY subfamily.</text>
</comment>
<protein>
    <recommendedName>
        <fullName evidence="7 8">Phospho-N-acetylmuramoyl-pentapeptide-transferase</fullName>
        <ecNumber evidence="7 8">2.7.8.13</ecNumber>
    </recommendedName>
    <alternativeName>
        <fullName evidence="7">UDP-MurNAc-pentapeptide phosphotransferase</fullName>
    </alternativeName>
</protein>
<dbReference type="NCBIfam" id="TIGR00445">
    <property type="entry name" value="mraY"/>
    <property type="match status" value="1"/>
</dbReference>
<dbReference type="GO" id="GO:0046872">
    <property type="term" value="F:metal ion binding"/>
    <property type="evidence" value="ECO:0007669"/>
    <property type="project" value="UniProtKB-KW"/>
</dbReference>
<evidence type="ECO:0000256" key="6">
    <source>
        <dbReference type="ARBA" id="ARBA00023136"/>
    </source>
</evidence>
<dbReference type="PROSITE" id="PS01347">
    <property type="entry name" value="MRAY_1"/>
    <property type="match status" value="1"/>
</dbReference>
<evidence type="ECO:0000256" key="8">
    <source>
        <dbReference type="NCBIfam" id="TIGR00445"/>
    </source>
</evidence>
<dbReference type="RefSeq" id="WP_147670770.1">
    <property type="nucleotide sequence ID" value="NZ_CP120678.1"/>
</dbReference>
<keyword evidence="7" id="KW-0132">Cell division</keyword>
<feature type="transmembrane region" description="Helical" evidence="7">
    <location>
        <begin position="261"/>
        <end position="284"/>
    </location>
</feature>
<feature type="transmembrane region" description="Helical" evidence="7">
    <location>
        <begin position="188"/>
        <end position="206"/>
    </location>
</feature>
<dbReference type="KEGG" id="sgbi:P3F81_05050"/>
<keyword evidence="7" id="KW-0131">Cell cycle</keyword>
<dbReference type="PROSITE" id="PS01348">
    <property type="entry name" value="MRAY_2"/>
    <property type="match status" value="1"/>
</dbReference>
<keyword evidence="11" id="KW-1185">Reference proteome</keyword>
<dbReference type="Pfam" id="PF00953">
    <property type="entry name" value="Glycos_transf_4"/>
    <property type="match status" value="1"/>
</dbReference>
<dbReference type="PANTHER" id="PTHR22926">
    <property type="entry name" value="PHOSPHO-N-ACETYLMURAMOYL-PENTAPEPTIDE-TRANSFERASE"/>
    <property type="match status" value="1"/>
</dbReference>
<keyword evidence="7 9" id="KW-0479">Metal-binding</keyword>
<comment type="catalytic activity">
    <reaction evidence="7">
        <text>UDP-N-acetyl-alpha-D-muramoyl-L-alanyl-gamma-D-glutamyl-meso-2,6-diaminopimeloyl-D-alanyl-D-alanine + di-trans,octa-cis-undecaprenyl phosphate = di-trans,octa-cis-undecaprenyl diphospho-N-acetyl-alpha-D-muramoyl-L-alanyl-D-glutamyl-meso-2,6-diaminopimeloyl-D-alanyl-D-alanine + UMP</text>
        <dbReference type="Rhea" id="RHEA:28386"/>
        <dbReference type="ChEBI" id="CHEBI:57865"/>
        <dbReference type="ChEBI" id="CHEBI:60392"/>
        <dbReference type="ChEBI" id="CHEBI:61386"/>
        <dbReference type="ChEBI" id="CHEBI:61387"/>
        <dbReference type="EC" id="2.7.8.13"/>
    </reaction>
</comment>
<dbReference type="GO" id="GO:0071555">
    <property type="term" value="P:cell wall organization"/>
    <property type="evidence" value="ECO:0007669"/>
    <property type="project" value="UniProtKB-KW"/>
</dbReference>
<organism evidence="10 11">
    <name type="scientific">Selenobaculum gibii</name>
    <dbReference type="NCBI Taxonomy" id="3054208"/>
    <lineage>
        <taxon>Bacteria</taxon>
        <taxon>Bacillati</taxon>
        <taxon>Bacillota</taxon>
        <taxon>Negativicutes</taxon>
        <taxon>Selenomonadales</taxon>
        <taxon>Selenomonadaceae</taxon>
        <taxon>Selenobaculum</taxon>
    </lineage>
</organism>
<evidence type="ECO:0000313" key="10">
    <source>
        <dbReference type="EMBL" id="WIW71670.1"/>
    </source>
</evidence>
<keyword evidence="3 7" id="KW-0808">Transferase</keyword>
<reference evidence="10" key="1">
    <citation type="submission" date="2023-03" db="EMBL/GenBank/DDBJ databases">
        <title>Selenobaculum gbiensis gen. nov. sp. nov., a new bacterium isolated from the gut microbiota of IBD patient.</title>
        <authorList>
            <person name="Yeo S."/>
            <person name="Park H."/>
            <person name="Huh C.S."/>
        </authorList>
    </citation>
    <scope>NUCLEOTIDE SEQUENCE</scope>
    <source>
        <strain evidence="10">ICN-92133</strain>
    </source>
</reference>
<evidence type="ECO:0000256" key="7">
    <source>
        <dbReference type="HAMAP-Rule" id="MF_00038"/>
    </source>
</evidence>
<sequence length="333" mass="36281">MELLTYISSTTVLISIVTLAAMIVLCLGPFFLPILRRLKFGQSIREEGPKSHYAKSGTPTMGGIMILTSVTICTLFCNWYFFYWSSMELWMALFVTLGHGIIGFIDDFIKVVLKRNLGLKAKQKLLGQIIMAAALAYIAENYMGRGTDLWIPFLNQEIHLGALYYILIFLVLVGTTNAVNLTDGLDGLAAGTATIAASAYALVCIYFEQEALAVFCSAVAGASLGFLKFNIHPAKVFMGDTGSLALGGALAAVAVMTKTEILLILIGGVFVLEALSVIIQVTSFKTRGKRVFLMSPIHHHFELSGWSEVKVVSVFWFVGLLFSILAILLLIQG</sequence>
<comment type="cofactor">
    <cofactor evidence="7 9">
        <name>Mg(2+)</name>
        <dbReference type="ChEBI" id="CHEBI:18420"/>
    </cofactor>
</comment>
<dbReference type="EC" id="2.7.8.13" evidence="7 8"/>
<dbReference type="Proteomes" id="UP001243623">
    <property type="component" value="Chromosome"/>
</dbReference>
<evidence type="ECO:0000256" key="5">
    <source>
        <dbReference type="ARBA" id="ARBA00022989"/>
    </source>
</evidence>
<evidence type="ECO:0000256" key="4">
    <source>
        <dbReference type="ARBA" id="ARBA00022692"/>
    </source>
</evidence>
<keyword evidence="5 7" id="KW-1133">Transmembrane helix</keyword>
<keyword evidence="4 7" id="KW-0812">Transmembrane</keyword>
<dbReference type="GO" id="GO:0051301">
    <property type="term" value="P:cell division"/>
    <property type="evidence" value="ECO:0007669"/>
    <property type="project" value="UniProtKB-KW"/>
</dbReference>